<reference evidence="3" key="2">
    <citation type="submission" date="2011-02" db="EMBL/GenBank/DDBJ databases">
        <title>Whole genome sequencing of Leishmania donovani clinical lines reveals dynamic variation related to drug resistance.</title>
        <authorList>
            <person name="Downing T."/>
            <person name="Imamura H."/>
            <person name="Sanders M."/>
            <person name="Decuypere S."/>
            <person name="Hertz-Fowler C."/>
            <person name="Clark T.G."/>
            <person name="Rijal S."/>
            <person name="Sundar S."/>
            <person name="Quail M.A."/>
            <person name="De Doncker S."/>
            <person name="Maes I."/>
            <person name="Vanaerschot M."/>
            <person name="Stark O."/>
            <person name="Schonian G."/>
            <person name="Dujardin J.C."/>
            <person name="Berriman M."/>
        </authorList>
    </citation>
    <scope>NUCLEOTIDE SEQUENCE [LARGE SCALE GENOMIC DNA]</scope>
    <source>
        <strain evidence="3">BPK282A1</strain>
    </source>
</reference>
<organism evidence="2 3">
    <name type="scientific">Leishmania donovani</name>
    <dbReference type="NCBI Taxonomy" id="5661"/>
    <lineage>
        <taxon>Eukaryota</taxon>
        <taxon>Discoba</taxon>
        <taxon>Euglenozoa</taxon>
        <taxon>Kinetoplastea</taxon>
        <taxon>Metakinetoplastina</taxon>
        <taxon>Trypanosomatida</taxon>
        <taxon>Trypanosomatidae</taxon>
        <taxon>Leishmaniinae</taxon>
        <taxon>Leishmania</taxon>
    </lineage>
</organism>
<dbReference type="RefSeq" id="XP_003861553.1">
    <property type="nucleotide sequence ID" value="XM_003861505.1"/>
</dbReference>
<feature type="region of interest" description="Disordered" evidence="1">
    <location>
        <begin position="35"/>
        <end position="56"/>
    </location>
</feature>
<feature type="compositionally biased region" description="Pro residues" evidence="1">
    <location>
        <begin position="36"/>
        <end position="46"/>
    </location>
</feature>
<dbReference type="EMBL" id="FR799612">
    <property type="protein sequence ID" value="CBZ34853.1"/>
    <property type="molecule type" value="Genomic_DNA"/>
</dbReference>
<evidence type="ECO:0000313" key="3">
    <source>
        <dbReference type="Proteomes" id="UP000008980"/>
    </source>
</evidence>
<evidence type="ECO:0000313" key="2">
    <source>
        <dbReference type="EMBL" id="CBZ34853.1"/>
    </source>
</evidence>
<accession>E9BHX7</accession>
<dbReference type="GeneID" id="13388799"/>
<reference evidence="2 3" key="1">
    <citation type="journal article" date="2011" name="Genome Res.">
        <title>Whole genome sequencing of multiple Leishmania donovani clinical isolates provides insights into population structure and mechanisms of drug resistance.</title>
        <authorList>
            <person name="Downing T."/>
            <person name="Imamura H."/>
            <person name="Decuypere S."/>
            <person name="Clark T.G."/>
            <person name="Coombs G.H."/>
            <person name="Cotton J.A."/>
            <person name="Hilley J.D."/>
            <person name="de Doncker S."/>
            <person name="Maes I."/>
            <person name="Mottram J.C."/>
            <person name="Quail M.A."/>
            <person name="Rijal S."/>
            <person name="Sanders M."/>
            <person name="Schonian G."/>
            <person name="Stark O."/>
            <person name="Sundar S."/>
            <person name="Vanaerschot M."/>
            <person name="Hertz-Fowler C."/>
            <person name="Dujardin J.C."/>
            <person name="Berriman M."/>
        </authorList>
    </citation>
    <scope>NUCLEOTIDE SEQUENCE [LARGE SCALE GENOMIC DNA]</scope>
    <source>
        <strain evidence="2 3">BPK282A1</strain>
    </source>
</reference>
<gene>
    <name evidence="2" type="ORF">LDBPK_252230</name>
</gene>
<dbReference type="AlphaFoldDB" id="E9BHX7"/>
<dbReference type="KEGG" id="ldo:LDBPK_252230"/>
<name>E9BHX7_LEIDO</name>
<sequence>MNASLSRIHFPICELLVRQIHCQRAFHKFSFRFPSLPNPRCSPAPPSAAGSTRTRR</sequence>
<protein>
    <submittedName>
        <fullName evidence="2">Succinyl-CoA synthetase alpha subunit, putative</fullName>
    </submittedName>
</protein>
<evidence type="ECO:0000256" key="1">
    <source>
        <dbReference type="SAM" id="MobiDB-lite"/>
    </source>
</evidence>
<dbReference type="VEuPathDB" id="TriTrypDB:LdBPK_252230.1"/>
<proteinExistence type="predicted"/>
<dbReference type="Proteomes" id="UP000008980">
    <property type="component" value="Chromosome 25"/>
</dbReference>